<protein>
    <submittedName>
        <fullName evidence="1">Uncharacterized protein</fullName>
    </submittedName>
</protein>
<reference evidence="1 2" key="1">
    <citation type="submission" date="2016-10" db="EMBL/GenBank/DDBJ databases">
        <title>Genome sequence of the basidiomycete white-rot fungus Trametes pubescens.</title>
        <authorList>
            <person name="Makela M.R."/>
            <person name="Granchi Z."/>
            <person name="Peng M."/>
            <person name="De Vries R.P."/>
            <person name="Grigoriev I."/>
            <person name="Riley R."/>
            <person name="Hilden K."/>
        </authorList>
    </citation>
    <scope>NUCLEOTIDE SEQUENCE [LARGE SCALE GENOMIC DNA]</scope>
    <source>
        <strain evidence="1 2">FBCC735</strain>
    </source>
</reference>
<keyword evidence="2" id="KW-1185">Reference proteome</keyword>
<accession>A0A1M2VS35</accession>
<gene>
    <name evidence="1" type="ORF">TRAPUB_13109</name>
</gene>
<evidence type="ECO:0000313" key="1">
    <source>
        <dbReference type="EMBL" id="OJT10378.1"/>
    </source>
</evidence>
<dbReference type="AlphaFoldDB" id="A0A1M2VS35"/>
<dbReference type="OrthoDB" id="10678965at2759"/>
<evidence type="ECO:0000313" key="2">
    <source>
        <dbReference type="Proteomes" id="UP000184267"/>
    </source>
</evidence>
<dbReference type="EMBL" id="MNAD01000782">
    <property type="protein sequence ID" value="OJT10378.1"/>
    <property type="molecule type" value="Genomic_DNA"/>
</dbReference>
<organism evidence="1 2">
    <name type="scientific">Trametes pubescens</name>
    <name type="common">White-rot fungus</name>
    <dbReference type="NCBI Taxonomy" id="154538"/>
    <lineage>
        <taxon>Eukaryota</taxon>
        <taxon>Fungi</taxon>
        <taxon>Dikarya</taxon>
        <taxon>Basidiomycota</taxon>
        <taxon>Agaricomycotina</taxon>
        <taxon>Agaricomycetes</taxon>
        <taxon>Polyporales</taxon>
        <taxon>Polyporaceae</taxon>
        <taxon>Trametes</taxon>
    </lineage>
</organism>
<comment type="caution">
    <text evidence="1">The sequence shown here is derived from an EMBL/GenBank/DDBJ whole genome shotgun (WGS) entry which is preliminary data.</text>
</comment>
<sequence length="149" mass="16186">SYRGWEMTQRAAAIRARPSPIAASPAVNCFVISDVAFRNSEEERAHYESARGRLAVLTTIQGELAIALKKLRRSHASIVAEVNRLEIYVASLAPPPRVIEANTVGSSPVSKGQKLQGRRGLKNLLRIPVAPAKRFATLLQWGSLSIASS</sequence>
<proteinExistence type="predicted"/>
<dbReference type="Proteomes" id="UP000184267">
    <property type="component" value="Unassembled WGS sequence"/>
</dbReference>
<name>A0A1M2VS35_TRAPU</name>
<feature type="non-terminal residue" evidence="1">
    <location>
        <position position="1"/>
    </location>
</feature>